<dbReference type="SUPFAM" id="SSF55961">
    <property type="entry name" value="Bet v1-like"/>
    <property type="match status" value="1"/>
</dbReference>
<comment type="caution">
    <text evidence="1">The sequence shown here is derived from an EMBL/GenBank/DDBJ whole genome shotgun (WGS) entry which is preliminary data.</text>
</comment>
<dbReference type="CDD" id="cd07819">
    <property type="entry name" value="SRPBCC_2"/>
    <property type="match status" value="1"/>
</dbReference>
<name>A0A541AZ39_9NOCA</name>
<dbReference type="OrthoDB" id="4730534at2"/>
<evidence type="ECO:0000313" key="2">
    <source>
        <dbReference type="Proteomes" id="UP000316256"/>
    </source>
</evidence>
<dbReference type="Gene3D" id="3.30.530.20">
    <property type="match status" value="1"/>
</dbReference>
<protein>
    <submittedName>
        <fullName evidence="1">SRPBCC family protein</fullName>
    </submittedName>
</protein>
<gene>
    <name evidence="1" type="ORF">FK531_21775</name>
</gene>
<dbReference type="RefSeq" id="WP_142103258.1">
    <property type="nucleotide sequence ID" value="NZ_VIGH01000013.1"/>
</dbReference>
<dbReference type="Pfam" id="PF10604">
    <property type="entry name" value="Polyketide_cyc2"/>
    <property type="match status" value="1"/>
</dbReference>
<sequence length="145" mass="15741">MAVSGTKEFDIKAAPAEVMAALVAVDRLGEWSSSHKKVEIETTHPDGRPDRVRMTVSVVGITDEQVVDYSFEGDEKLSWTLVSSTQQRQQDGSYVLSPNADGGTHVVFELTVDPTIPLPGFIVKKAQKHALETASKGLTKFVEGL</sequence>
<evidence type="ECO:0000313" key="1">
    <source>
        <dbReference type="EMBL" id="TQF65336.1"/>
    </source>
</evidence>
<keyword evidence="2" id="KW-1185">Reference proteome</keyword>
<dbReference type="PANTHER" id="PTHR39683">
    <property type="entry name" value="CONSERVED PROTEIN TB16.3"/>
    <property type="match status" value="1"/>
</dbReference>
<dbReference type="AlphaFoldDB" id="A0A541AZ39"/>
<dbReference type="EMBL" id="VIGH01000013">
    <property type="protein sequence ID" value="TQF65336.1"/>
    <property type="molecule type" value="Genomic_DNA"/>
</dbReference>
<dbReference type="PANTHER" id="PTHR39683:SF4">
    <property type="entry name" value="COENZYME Q-BINDING PROTEIN COQ10 START DOMAIN-CONTAINING PROTEIN"/>
    <property type="match status" value="1"/>
</dbReference>
<reference evidence="1 2" key="1">
    <citation type="submission" date="2019-06" db="EMBL/GenBank/DDBJ databases">
        <title>Rhodococcus spaelei sp. nov., isolated from a cave.</title>
        <authorList>
            <person name="Lee S.D."/>
        </authorList>
    </citation>
    <scope>NUCLEOTIDE SEQUENCE [LARGE SCALE GENOMIC DNA]</scope>
    <source>
        <strain evidence="1 2">C9-5</strain>
    </source>
</reference>
<dbReference type="InterPro" id="IPR019587">
    <property type="entry name" value="Polyketide_cyclase/dehydratase"/>
</dbReference>
<proteinExistence type="predicted"/>
<organism evidence="1 2">
    <name type="scientific">Rhodococcus spelaei</name>
    <dbReference type="NCBI Taxonomy" id="2546320"/>
    <lineage>
        <taxon>Bacteria</taxon>
        <taxon>Bacillati</taxon>
        <taxon>Actinomycetota</taxon>
        <taxon>Actinomycetes</taxon>
        <taxon>Mycobacteriales</taxon>
        <taxon>Nocardiaceae</taxon>
        <taxon>Rhodococcus</taxon>
    </lineage>
</organism>
<dbReference type="InterPro" id="IPR023393">
    <property type="entry name" value="START-like_dom_sf"/>
</dbReference>
<dbReference type="Proteomes" id="UP000316256">
    <property type="component" value="Unassembled WGS sequence"/>
</dbReference>
<accession>A0A541AZ39</accession>